<name>A0A419QZ78_9SPHN</name>
<keyword evidence="1" id="KW-0812">Transmembrane</keyword>
<gene>
    <name evidence="2" type="ORF">D6858_12040</name>
</gene>
<sequence length="193" mass="20078">MLEAIKYNLSHLSDFGGRQARPPFWYWVLAVAVLNIVATIVISIPMAMTAVDAAIQTGPGGDQAAIEAAVAQGMSGQVGMLVWSSVAISALNAILLGAAFVRRLHDTGLSGWFVLLPLGCLLASAVIAVTSIPETVAAMTQAVTASSADALEQTPQSGALQSLLGWMPLVLLIGFGVRKSQPETNRWGEPPAA</sequence>
<dbReference type="PANTHER" id="PTHR34980:SF2">
    <property type="entry name" value="INNER MEMBRANE PROTEIN YHAH-RELATED"/>
    <property type="match status" value="1"/>
</dbReference>
<accession>A0A419QZ78</accession>
<dbReference type="PANTHER" id="PTHR34980">
    <property type="entry name" value="INNER MEMBRANE PROTEIN-RELATED-RELATED"/>
    <property type="match status" value="1"/>
</dbReference>
<evidence type="ECO:0000313" key="3">
    <source>
        <dbReference type="Proteomes" id="UP000284322"/>
    </source>
</evidence>
<dbReference type="Proteomes" id="UP000284322">
    <property type="component" value="Unassembled WGS sequence"/>
</dbReference>
<keyword evidence="1" id="KW-1133">Transmembrane helix</keyword>
<evidence type="ECO:0000256" key="1">
    <source>
        <dbReference type="SAM" id="Phobius"/>
    </source>
</evidence>
<feature type="transmembrane region" description="Helical" evidence="1">
    <location>
        <begin position="159"/>
        <end position="177"/>
    </location>
</feature>
<keyword evidence="3" id="KW-1185">Reference proteome</keyword>
<feature type="transmembrane region" description="Helical" evidence="1">
    <location>
        <begin position="80"/>
        <end position="101"/>
    </location>
</feature>
<dbReference type="GO" id="GO:0005886">
    <property type="term" value="C:plasma membrane"/>
    <property type="evidence" value="ECO:0007669"/>
    <property type="project" value="TreeGrafter"/>
</dbReference>
<dbReference type="OrthoDB" id="9812349at2"/>
<reference evidence="2 3" key="1">
    <citation type="submission" date="2018-09" db="EMBL/GenBank/DDBJ databases">
        <title>Altererythrobacter sp.Ery1 and Ery12, the genome sequencing of novel strains in genus Alterythrobacter.</title>
        <authorList>
            <person name="Cheng H."/>
            <person name="Wu Y.-H."/>
            <person name="Fang C."/>
            <person name="Xu X.-W."/>
        </authorList>
    </citation>
    <scope>NUCLEOTIDE SEQUENCE [LARGE SCALE GENOMIC DNA]</scope>
    <source>
        <strain evidence="2 3">Ery12</strain>
    </source>
</reference>
<dbReference type="AlphaFoldDB" id="A0A419QZ78"/>
<proteinExistence type="predicted"/>
<dbReference type="InterPro" id="IPR008523">
    <property type="entry name" value="DUF805"/>
</dbReference>
<feature type="transmembrane region" description="Helical" evidence="1">
    <location>
        <begin position="113"/>
        <end position="132"/>
    </location>
</feature>
<dbReference type="EMBL" id="RAHJ01000020">
    <property type="protein sequence ID" value="RJX66253.1"/>
    <property type="molecule type" value="Genomic_DNA"/>
</dbReference>
<evidence type="ECO:0000313" key="2">
    <source>
        <dbReference type="EMBL" id="RJX66253.1"/>
    </source>
</evidence>
<dbReference type="Pfam" id="PF05656">
    <property type="entry name" value="DUF805"/>
    <property type="match status" value="1"/>
</dbReference>
<protein>
    <submittedName>
        <fullName evidence="2">DUF805 domain-containing protein</fullName>
    </submittedName>
</protein>
<organism evidence="2 3">
    <name type="scientific">Tsuneonella suprasediminis</name>
    <dbReference type="NCBI Taxonomy" id="2306996"/>
    <lineage>
        <taxon>Bacteria</taxon>
        <taxon>Pseudomonadati</taxon>
        <taxon>Pseudomonadota</taxon>
        <taxon>Alphaproteobacteria</taxon>
        <taxon>Sphingomonadales</taxon>
        <taxon>Erythrobacteraceae</taxon>
        <taxon>Tsuneonella</taxon>
    </lineage>
</organism>
<feature type="transmembrane region" description="Helical" evidence="1">
    <location>
        <begin position="24"/>
        <end position="44"/>
    </location>
</feature>
<keyword evidence="1" id="KW-0472">Membrane</keyword>
<comment type="caution">
    <text evidence="2">The sequence shown here is derived from an EMBL/GenBank/DDBJ whole genome shotgun (WGS) entry which is preliminary data.</text>
</comment>
<dbReference type="RefSeq" id="WP_120110820.1">
    <property type="nucleotide sequence ID" value="NZ_RAHJ01000020.1"/>
</dbReference>